<name>A0AAN7TYX6_9MYCE</name>
<proteinExistence type="predicted"/>
<accession>A0AAN7TYX6</accession>
<comment type="caution">
    <text evidence="1">The sequence shown here is derived from an EMBL/GenBank/DDBJ whole genome shotgun (WGS) entry which is preliminary data.</text>
</comment>
<dbReference type="Proteomes" id="UP001344447">
    <property type="component" value="Unassembled WGS sequence"/>
</dbReference>
<dbReference type="AlphaFoldDB" id="A0AAN7TYX6"/>
<organism evidence="1 2">
    <name type="scientific">Dictyostelium firmibasis</name>
    <dbReference type="NCBI Taxonomy" id="79012"/>
    <lineage>
        <taxon>Eukaryota</taxon>
        <taxon>Amoebozoa</taxon>
        <taxon>Evosea</taxon>
        <taxon>Eumycetozoa</taxon>
        <taxon>Dictyostelia</taxon>
        <taxon>Dictyosteliales</taxon>
        <taxon>Dictyosteliaceae</taxon>
        <taxon>Dictyostelium</taxon>
    </lineage>
</organism>
<keyword evidence="2" id="KW-1185">Reference proteome</keyword>
<reference evidence="1 2" key="1">
    <citation type="submission" date="2023-11" db="EMBL/GenBank/DDBJ databases">
        <title>Dfirmibasis_genome.</title>
        <authorList>
            <person name="Edelbroek B."/>
            <person name="Kjellin J."/>
            <person name="Jerlstrom-Hultqvist J."/>
            <person name="Soderbom F."/>
        </authorList>
    </citation>
    <scope>NUCLEOTIDE SEQUENCE [LARGE SCALE GENOMIC DNA]</scope>
    <source>
        <strain evidence="1 2">TNS-C-14</strain>
    </source>
</reference>
<gene>
    <name evidence="1" type="ORF">RB653_010189</name>
</gene>
<sequence length="81" mass="8813">MTIINNISTLGSNNNISNSTQKIDFQGTSNQYNTSNKISNTLQVSAKTNTTCDNSCNQNDIIIGGYKLPKSSELPYDCTIC</sequence>
<evidence type="ECO:0000313" key="2">
    <source>
        <dbReference type="Proteomes" id="UP001344447"/>
    </source>
</evidence>
<dbReference type="EMBL" id="JAVFKY010000006">
    <property type="protein sequence ID" value="KAK5574935.1"/>
    <property type="molecule type" value="Genomic_DNA"/>
</dbReference>
<protein>
    <submittedName>
        <fullName evidence="1">Uncharacterized protein</fullName>
    </submittedName>
</protein>
<evidence type="ECO:0000313" key="1">
    <source>
        <dbReference type="EMBL" id="KAK5574935.1"/>
    </source>
</evidence>